<dbReference type="EMBL" id="RIBZ01000244">
    <property type="protein sequence ID" value="RNG23005.1"/>
    <property type="molecule type" value="Genomic_DNA"/>
</dbReference>
<reference evidence="4 5" key="1">
    <citation type="submission" date="2018-11" db="EMBL/GenBank/DDBJ databases">
        <title>The Potential of Streptomyces as Biocontrol Agents against the Tomato grey mould, Botrytis cinerea (Gray mold) Frontiers in Microbiology.</title>
        <authorList>
            <person name="Li D."/>
        </authorList>
    </citation>
    <scope>NUCLEOTIDE SEQUENCE [LARGE SCALE GENOMIC DNA]</scope>
    <source>
        <strain evidence="4 5">NEAU-LD23</strain>
    </source>
</reference>
<evidence type="ECO:0008006" key="6">
    <source>
        <dbReference type="Google" id="ProtNLM"/>
    </source>
</evidence>
<feature type="region of interest" description="Disordered" evidence="1">
    <location>
        <begin position="34"/>
        <end position="132"/>
    </location>
</feature>
<protein>
    <recommendedName>
        <fullName evidence="6">Gram-positive cocci surface proteins LPxTG domain-containing protein</fullName>
    </recommendedName>
</protein>
<keyword evidence="2" id="KW-0472">Membrane</keyword>
<evidence type="ECO:0000256" key="1">
    <source>
        <dbReference type="SAM" id="MobiDB-lite"/>
    </source>
</evidence>
<name>A0A3M8W3D2_9ACTN</name>
<proteinExistence type="predicted"/>
<comment type="caution">
    <text evidence="4">The sequence shown here is derived from an EMBL/GenBank/DDBJ whole genome shotgun (WGS) entry which is preliminary data.</text>
</comment>
<keyword evidence="2" id="KW-1133">Transmembrane helix</keyword>
<dbReference type="Proteomes" id="UP000275401">
    <property type="component" value="Unassembled WGS sequence"/>
</dbReference>
<feature type="signal peptide" evidence="3">
    <location>
        <begin position="1"/>
        <end position="28"/>
    </location>
</feature>
<organism evidence="4 5">
    <name type="scientific">Streptomyces botrytidirepellens</name>
    <dbReference type="NCBI Taxonomy" id="2486417"/>
    <lineage>
        <taxon>Bacteria</taxon>
        <taxon>Bacillati</taxon>
        <taxon>Actinomycetota</taxon>
        <taxon>Actinomycetes</taxon>
        <taxon>Kitasatosporales</taxon>
        <taxon>Streptomycetaceae</taxon>
        <taxon>Streptomyces</taxon>
    </lineage>
</organism>
<evidence type="ECO:0000313" key="4">
    <source>
        <dbReference type="EMBL" id="RNG23005.1"/>
    </source>
</evidence>
<evidence type="ECO:0000313" key="5">
    <source>
        <dbReference type="Proteomes" id="UP000275401"/>
    </source>
</evidence>
<evidence type="ECO:0000256" key="2">
    <source>
        <dbReference type="SAM" id="Phobius"/>
    </source>
</evidence>
<accession>A0A3M8W3D2</accession>
<gene>
    <name evidence="4" type="ORF">EEJ42_19270</name>
</gene>
<evidence type="ECO:0000256" key="3">
    <source>
        <dbReference type="SAM" id="SignalP"/>
    </source>
</evidence>
<feature type="chain" id="PRO_5038720557" description="Gram-positive cocci surface proteins LPxTG domain-containing protein" evidence="3">
    <location>
        <begin position="29"/>
        <end position="161"/>
    </location>
</feature>
<sequence>MRHLRRLRWPAASLLAGAALLVAPYAVARADDGDLAGTRAGEGRAHPGRTVAPTPSPDPSADPARPARTPPDPSGRPSGRDQADPRPSLVPDWTPSSLRLPHEQERRGAGELPQDDRPYATERTAASPGDRATRVLPLGTGLALSGLGLGLAFLGLRLRRR</sequence>
<keyword evidence="5" id="KW-1185">Reference proteome</keyword>
<dbReference type="AlphaFoldDB" id="A0A3M8W3D2"/>
<keyword evidence="3" id="KW-0732">Signal</keyword>
<feature type="transmembrane region" description="Helical" evidence="2">
    <location>
        <begin position="135"/>
        <end position="156"/>
    </location>
</feature>
<keyword evidence="2" id="KW-0812">Transmembrane</keyword>
<dbReference type="RefSeq" id="WP_123101182.1">
    <property type="nucleotide sequence ID" value="NZ_RIBZ01000244.1"/>
</dbReference>
<feature type="compositionally biased region" description="Basic and acidic residues" evidence="1">
    <location>
        <begin position="100"/>
        <end position="120"/>
    </location>
</feature>